<dbReference type="InterPro" id="IPR048279">
    <property type="entry name" value="MdtK-like"/>
</dbReference>
<sequence>MKGGRGKLTLGFKCSARLIRCEAWKREVCFAASTSHLPHRKMKTLTKGNPIKLILLFAVPLLIGNLFQQLYSLSDTIIVGQTLGVDALAAVGSTGSIQFLIIGFAQGLTAGLSILTAQYFGAGDYQKVRQSFVTSIVITVIVTVLLTIFSLTFVGKILDLMQTPAEIKNDAQTFISVIFASMVVLMAYNLLSNIIRALGDSKTPLYFLIFATIVNVILELLFLLVFHWGIAGAGFATVLAQGVSVVLCIVYIVRKLPLLQIEWKDFKTITKESLGKHLYVGLPMAFQMSIIAIGSVLLQSALNGLGTTAVAASTAGGKIDQLATLPLMSFGVAMATFTAQNYGAKKYGRILQGVRQTIIVSIAVAIIGAVLIIIFGKQLVTLFVGNQAPAVLKLSQTYFNITCTFYWVLGILFVIRYTLQGLGQSIVPTLAGIAELVMRSSAALFLAKALGYAGACCANPMAWAGSCFVLIPSYVKSYKMLKQREKEQDNKSNEESGTEC</sequence>
<evidence type="ECO:0000256" key="3">
    <source>
        <dbReference type="ARBA" id="ARBA00022475"/>
    </source>
</evidence>
<protein>
    <submittedName>
        <fullName evidence="7">MATE family efflux transporter</fullName>
    </submittedName>
</protein>
<keyword evidence="2" id="KW-0813">Transport</keyword>
<dbReference type="PANTHER" id="PTHR43549:SF3">
    <property type="entry name" value="MULTIDRUG RESISTANCE PROTEIN YPNP-RELATED"/>
    <property type="match status" value="1"/>
</dbReference>
<dbReference type="PIRSF" id="PIRSF006603">
    <property type="entry name" value="DinF"/>
    <property type="match status" value="1"/>
</dbReference>
<accession>A0A6A8GSG3</accession>
<evidence type="ECO:0000256" key="1">
    <source>
        <dbReference type="ARBA" id="ARBA00004651"/>
    </source>
</evidence>
<dbReference type="AlphaFoldDB" id="A0A6A8GSG3"/>
<keyword evidence="6" id="KW-0472">Membrane</keyword>
<dbReference type="InterPro" id="IPR002528">
    <property type="entry name" value="MATE_fam"/>
</dbReference>
<dbReference type="GO" id="GO:0015297">
    <property type="term" value="F:antiporter activity"/>
    <property type="evidence" value="ECO:0007669"/>
    <property type="project" value="InterPro"/>
</dbReference>
<dbReference type="PANTHER" id="PTHR43549">
    <property type="entry name" value="MULTIDRUG RESISTANCE PROTEIN YPNP-RELATED"/>
    <property type="match status" value="1"/>
</dbReference>
<evidence type="ECO:0000256" key="5">
    <source>
        <dbReference type="ARBA" id="ARBA00022989"/>
    </source>
</evidence>
<organism evidence="7">
    <name type="scientific">Ligilactobacillus ruminis</name>
    <dbReference type="NCBI Taxonomy" id="1623"/>
    <lineage>
        <taxon>Bacteria</taxon>
        <taxon>Bacillati</taxon>
        <taxon>Bacillota</taxon>
        <taxon>Bacilli</taxon>
        <taxon>Lactobacillales</taxon>
        <taxon>Lactobacillaceae</taxon>
        <taxon>Ligilactobacillus</taxon>
    </lineage>
</organism>
<comment type="subcellular location">
    <subcellularLocation>
        <location evidence="1">Cell membrane</location>
        <topology evidence="1">Multi-pass membrane protein</topology>
    </subcellularLocation>
</comment>
<name>A0A6A8GSG3_9LACO</name>
<keyword evidence="3" id="KW-1003">Cell membrane</keyword>
<evidence type="ECO:0000313" key="7">
    <source>
        <dbReference type="EMBL" id="MSA67694.1"/>
    </source>
</evidence>
<evidence type="ECO:0000256" key="4">
    <source>
        <dbReference type="ARBA" id="ARBA00022692"/>
    </source>
</evidence>
<dbReference type="GO" id="GO:0005886">
    <property type="term" value="C:plasma membrane"/>
    <property type="evidence" value="ECO:0007669"/>
    <property type="project" value="UniProtKB-SubCell"/>
</dbReference>
<dbReference type="InterPro" id="IPR052031">
    <property type="entry name" value="Membrane_Transporter-Flippase"/>
</dbReference>
<evidence type="ECO:0000256" key="2">
    <source>
        <dbReference type="ARBA" id="ARBA00022448"/>
    </source>
</evidence>
<dbReference type="EMBL" id="WKOD01000002">
    <property type="protein sequence ID" value="MSA67694.1"/>
    <property type="molecule type" value="Genomic_DNA"/>
</dbReference>
<dbReference type="Pfam" id="PF01554">
    <property type="entry name" value="MatE"/>
    <property type="match status" value="2"/>
</dbReference>
<keyword evidence="4" id="KW-0812">Transmembrane</keyword>
<comment type="caution">
    <text evidence="7">The sequence shown here is derived from an EMBL/GenBank/DDBJ whole genome shotgun (WGS) entry which is preliminary data.</text>
</comment>
<gene>
    <name evidence="7" type="ORF">GKC89_00870</name>
</gene>
<keyword evidence="5" id="KW-1133">Transmembrane helix</keyword>
<proteinExistence type="predicted"/>
<reference evidence="7" key="1">
    <citation type="journal article" date="2019" name="Nat. Med.">
        <title>A library of human gut bacterial isolates paired with longitudinal multiomics data enables mechanistic microbiome research.</title>
        <authorList>
            <person name="Poyet M."/>
            <person name="Groussin M."/>
            <person name="Gibbons S.M."/>
            <person name="Avila-Pacheco J."/>
            <person name="Jiang X."/>
            <person name="Kearney S.M."/>
            <person name="Perrotta A.R."/>
            <person name="Berdy B."/>
            <person name="Zhao S."/>
            <person name="Lieberman T.D."/>
            <person name="Swanson P.K."/>
            <person name="Smith M."/>
            <person name="Roesemann S."/>
            <person name="Alexander J.E."/>
            <person name="Rich S.A."/>
            <person name="Livny J."/>
            <person name="Vlamakis H."/>
            <person name="Clish C."/>
            <person name="Bullock K."/>
            <person name="Deik A."/>
            <person name="Scott J."/>
            <person name="Pierce K.A."/>
            <person name="Xavier R.J."/>
            <person name="Alm E.J."/>
        </authorList>
    </citation>
    <scope>NUCLEOTIDE SEQUENCE</scope>
    <source>
        <strain evidence="7">BIOML-A18</strain>
    </source>
</reference>
<dbReference type="GO" id="GO:0042910">
    <property type="term" value="F:xenobiotic transmembrane transporter activity"/>
    <property type="evidence" value="ECO:0007669"/>
    <property type="project" value="InterPro"/>
</dbReference>
<dbReference type="NCBIfam" id="TIGR00797">
    <property type="entry name" value="matE"/>
    <property type="match status" value="1"/>
</dbReference>
<evidence type="ECO:0000256" key="6">
    <source>
        <dbReference type="ARBA" id="ARBA00023136"/>
    </source>
</evidence>
<dbReference type="CDD" id="cd13138">
    <property type="entry name" value="MATE_yoeA_like"/>
    <property type="match status" value="1"/>
</dbReference>